<accession>A0A1E5NGJ0</accession>
<dbReference type="InterPro" id="IPR041685">
    <property type="entry name" value="AAA_GajA/Old/RecF-like"/>
</dbReference>
<dbReference type="AlphaFoldDB" id="A0A1E5NGJ0"/>
<feature type="domain" description="OLD protein-like TOPRIM" evidence="2">
    <location>
        <begin position="390"/>
        <end position="454"/>
    </location>
</feature>
<name>A0A1E5NGJ0_9SPIR</name>
<dbReference type="InterPro" id="IPR027417">
    <property type="entry name" value="P-loop_NTPase"/>
</dbReference>
<dbReference type="CDD" id="cd01026">
    <property type="entry name" value="TOPRIM_OLD"/>
    <property type="match status" value="1"/>
</dbReference>
<organism evidence="3 4">
    <name type="scientific">Brachyspira hampsonii</name>
    <dbReference type="NCBI Taxonomy" id="1287055"/>
    <lineage>
        <taxon>Bacteria</taxon>
        <taxon>Pseudomonadati</taxon>
        <taxon>Spirochaetota</taxon>
        <taxon>Spirochaetia</taxon>
        <taxon>Brachyspirales</taxon>
        <taxon>Brachyspiraceae</taxon>
        <taxon>Brachyspira</taxon>
    </lineage>
</organism>
<sequence>MYIRELIITNYKNIKNVKIDLKHEYSMIYLTGENGIGKSNIIDIIFKLFTYKKNLFEKEDFYKNEEKIEIEIKLELDTDEIFKDYIYKDNDKYFMKVVYKQYSSNDEYEWFYKNLTEEYKLHNNILTNFICYKYSPREFDNNFMFNKSNRIGKFISKIIENQIKKYQNDDNKLQKLLKENYENCKNELNEIFKPIFNKPNQELKLNIEIDDEIKFLLKLFELVHYHNDDNKLYLNQLGRGRGYYLYPFIDFLAFLYDKINNTKSQGFNTNIIILFDEPEVFLSPFLQRQFMDHWLSIFNDNQDCKIINNILNIITDDNDEIDYKITPIFFVSTHSAHIIPHLELNEKNNRLSIQRLYYDKENTVKVASLDEEEANLKQFMIFDRNILEGLFAKKIILVEGDTEVGFLPSCLNANGINIHQEHIYIIKASPNNFPSLAKIFSKLQIKTYILTDRDCKNKYEEIRNNKIYITYTNKEYGYVDKRVYDLYETIKNCDCNNVKIFVSDYWDFEESILVCIKNHFQKTYISINEINSKNKDKLIQKIQDENLKYEEFTKKLVYMRENNKNIDDNYKLIKKIIEENLKLEQDEYEKTYPADIIPQTNNKAAEENYKLPKYIIDLIKELKNDE</sequence>
<dbReference type="Pfam" id="PF13175">
    <property type="entry name" value="AAA_15"/>
    <property type="match status" value="1"/>
</dbReference>
<dbReference type="RefSeq" id="WP_069725836.1">
    <property type="nucleotide sequence ID" value="NZ_MDCO01000006.1"/>
</dbReference>
<evidence type="ECO:0000259" key="1">
    <source>
        <dbReference type="Pfam" id="PF13175"/>
    </source>
</evidence>
<gene>
    <name evidence="3" type="ORF">BFL38_13335</name>
</gene>
<dbReference type="Proteomes" id="UP000095247">
    <property type="component" value="Unassembled WGS sequence"/>
</dbReference>
<dbReference type="Gene3D" id="3.40.50.300">
    <property type="entry name" value="P-loop containing nucleotide triphosphate hydrolases"/>
    <property type="match status" value="1"/>
</dbReference>
<protein>
    <submittedName>
        <fullName evidence="3">Chromosome segregation protein SMC</fullName>
    </submittedName>
</protein>
<proteinExistence type="predicted"/>
<feature type="domain" description="Endonuclease GajA/Old nuclease/RecF-like AAA" evidence="1">
    <location>
        <begin position="1"/>
        <end position="339"/>
    </location>
</feature>
<dbReference type="SUPFAM" id="SSF52540">
    <property type="entry name" value="P-loop containing nucleoside triphosphate hydrolases"/>
    <property type="match status" value="1"/>
</dbReference>
<comment type="caution">
    <text evidence="3">The sequence shown here is derived from an EMBL/GenBank/DDBJ whole genome shotgun (WGS) entry which is preliminary data.</text>
</comment>
<dbReference type="EMBL" id="MDCO01000006">
    <property type="protein sequence ID" value="OEJ15282.1"/>
    <property type="molecule type" value="Genomic_DNA"/>
</dbReference>
<dbReference type="InterPro" id="IPR051396">
    <property type="entry name" value="Bact_Antivir_Def_Nuclease"/>
</dbReference>
<evidence type="ECO:0000313" key="4">
    <source>
        <dbReference type="Proteomes" id="UP000095247"/>
    </source>
</evidence>
<dbReference type="InterPro" id="IPR034139">
    <property type="entry name" value="TOPRIM_OLD"/>
</dbReference>
<evidence type="ECO:0000313" key="3">
    <source>
        <dbReference type="EMBL" id="OEJ15282.1"/>
    </source>
</evidence>
<reference evidence="3 4" key="1">
    <citation type="submission" date="2016-08" db="EMBL/GenBank/DDBJ databases">
        <title>Characterization and recognition of Brachyspira hampsonii sp. nov., a novel intestinal spirochete that is pathogenic to pigs.</title>
        <authorList>
            <person name="Mirajkar N."/>
            <person name="La T."/>
            <person name="Phillips N."/>
            <person name="Hampson D."/>
            <person name="Gebhart C."/>
        </authorList>
    </citation>
    <scope>NUCLEOTIDE SEQUENCE [LARGE SCALE GENOMIC DNA]</scope>
    <source>
        <strain evidence="3 4">P280/1</strain>
    </source>
</reference>
<dbReference type="PANTHER" id="PTHR43581">
    <property type="entry name" value="ATP/GTP PHOSPHATASE"/>
    <property type="match status" value="1"/>
</dbReference>
<dbReference type="PANTHER" id="PTHR43581:SF4">
    <property type="entry name" value="ATP_GTP PHOSPHATASE"/>
    <property type="match status" value="1"/>
</dbReference>
<evidence type="ECO:0000259" key="2">
    <source>
        <dbReference type="Pfam" id="PF20469"/>
    </source>
</evidence>
<dbReference type="Pfam" id="PF20469">
    <property type="entry name" value="OLD-like_TOPRIM"/>
    <property type="match status" value="1"/>
</dbReference>